<dbReference type="CDD" id="cd18608">
    <property type="entry name" value="GH43_F5-8_typeC-like"/>
    <property type="match status" value="1"/>
</dbReference>
<dbReference type="SUPFAM" id="SSF75005">
    <property type="entry name" value="Arabinanase/levansucrase/invertase"/>
    <property type="match status" value="1"/>
</dbReference>
<dbReference type="SUPFAM" id="SSF49785">
    <property type="entry name" value="Galactose-binding domain-like"/>
    <property type="match status" value="1"/>
</dbReference>
<comment type="pathway">
    <text evidence="1">Glycan metabolism; L-arabinan degradation.</text>
</comment>
<dbReference type="GO" id="GO:0004553">
    <property type="term" value="F:hydrolase activity, hydrolyzing O-glycosyl compounds"/>
    <property type="evidence" value="ECO:0007669"/>
    <property type="project" value="InterPro"/>
</dbReference>
<dbReference type="InterPro" id="IPR000421">
    <property type="entry name" value="FA58C"/>
</dbReference>
<gene>
    <name evidence="9" type="ORF">SAMN05444266_108286</name>
</gene>
<dbReference type="AlphaFoldDB" id="A0A1M7JAK0"/>
<dbReference type="Pfam" id="PF04616">
    <property type="entry name" value="Glyco_hydro_43"/>
    <property type="match status" value="1"/>
</dbReference>
<evidence type="ECO:0000256" key="4">
    <source>
        <dbReference type="ARBA" id="ARBA00023295"/>
    </source>
</evidence>
<dbReference type="EMBL" id="FRBL01000008">
    <property type="protein sequence ID" value="SHM49948.1"/>
    <property type="molecule type" value="Genomic_DNA"/>
</dbReference>
<organism evidence="9 10">
    <name type="scientific">Chitinophaga jiangningensis</name>
    <dbReference type="NCBI Taxonomy" id="1419482"/>
    <lineage>
        <taxon>Bacteria</taxon>
        <taxon>Pseudomonadati</taxon>
        <taxon>Bacteroidota</taxon>
        <taxon>Chitinophagia</taxon>
        <taxon>Chitinophagales</taxon>
        <taxon>Chitinophagaceae</taxon>
        <taxon>Chitinophaga</taxon>
    </lineage>
</organism>
<keyword evidence="3 7" id="KW-0378">Hydrolase</keyword>
<keyword evidence="4 7" id="KW-0326">Glycosidase</keyword>
<dbReference type="Proteomes" id="UP000184420">
    <property type="component" value="Unassembled WGS sequence"/>
</dbReference>
<dbReference type="RefSeq" id="WP_073085225.1">
    <property type="nucleotide sequence ID" value="NZ_FRBL01000008.1"/>
</dbReference>
<evidence type="ECO:0000256" key="2">
    <source>
        <dbReference type="ARBA" id="ARBA00009865"/>
    </source>
</evidence>
<dbReference type="Gene3D" id="2.60.120.260">
    <property type="entry name" value="Galactose-binding domain-like"/>
    <property type="match status" value="1"/>
</dbReference>
<dbReference type="PANTHER" id="PTHR43301:SF3">
    <property type="entry name" value="ARABINAN ENDO-1,5-ALPHA-L-ARABINOSIDASE A-RELATED"/>
    <property type="match status" value="1"/>
</dbReference>
<dbReference type="InterPro" id="IPR023296">
    <property type="entry name" value="Glyco_hydro_beta-prop_sf"/>
</dbReference>
<name>A0A1M7JAK0_9BACT</name>
<accession>A0A1M7JAK0</accession>
<sequence length="462" mass="51854">MNMKIIKLLIALAFMQEGYAQQNPFGHALVPDMIADASLQYINGEFYCYATTDGYGQGLKTSGPPVVWKSKDFVHWHFANTYFPSASRQKYWAPSKVVAANGKYYIYPTVNGFMYPAVANSPDGPFTLAKGVDSFYLPYTPSTLLPSHNKQAPAGIDAEIFIDDDGQAYVYWQRRYAAKLNRDMVSIDTASVVQLATKRQGYSEGPIFFKRNGVYYYLYTLGGDEKYQYAYGMSKTSPLGPFEFPDNDIITTTDHEHRIFGPGHGSVFNISGTDDYFIAYLEYSRGSTNRQTYVNRLRFNKDGTIQPVSLTMDGVGALQQVPKEKQIRVMKSAASGVLSNMVIKPAKDTILHRTESFAANLAFDNANGSRWMAAPNDSAPWLMADLGKMQRIHRSNIYFVRPTAGQAYVLEYSADGATWQPCGGSLQLQMLSPQTDQLNIKARYLRVKILKGIAGIWEWHIY</sequence>
<evidence type="ECO:0000313" key="10">
    <source>
        <dbReference type="Proteomes" id="UP000184420"/>
    </source>
</evidence>
<feature type="site" description="Important for catalytic activity, responsible for pKa modulation of the active site Glu and correct orientation of both the proton donor and substrate" evidence="6">
    <location>
        <position position="157"/>
    </location>
</feature>
<dbReference type="PANTHER" id="PTHR43301">
    <property type="entry name" value="ARABINAN ENDO-1,5-ALPHA-L-ARABINOSIDASE"/>
    <property type="match status" value="1"/>
</dbReference>
<evidence type="ECO:0000256" key="5">
    <source>
        <dbReference type="PIRSR" id="PIRSR606710-1"/>
    </source>
</evidence>
<dbReference type="InterPro" id="IPR008979">
    <property type="entry name" value="Galactose-bd-like_sf"/>
</dbReference>
<evidence type="ECO:0000256" key="7">
    <source>
        <dbReference type="RuleBase" id="RU361187"/>
    </source>
</evidence>
<feature type="domain" description="F5/8 type C" evidence="8">
    <location>
        <begin position="330"/>
        <end position="462"/>
    </location>
</feature>
<comment type="similarity">
    <text evidence="2 7">Belongs to the glycosyl hydrolase 43 family.</text>
</comment>
<dbReference type="InterPro" id="IPR006710">
    <property type="entry name" value="Glyco_hydro_43"/>
</dbReference>
<dbReference type="GO" id="GO:0005975">
    <property type="term" value="P:carbohydrate metabolic process"/>
    <property type="evidence" value="ECO:0007669"/>
    <property type="project" value="InterPro"/>
</dbReference>
<dbReference type="Gene3D" id="2.115.10.20">
    <property type="entry name" value="Glycosyl hydrolase domain, family 43"/>
    <property type="match status" value="1"/>
</dbReference>
<dbReference type="STRING" id="1419482.SAMN05444266_108286"/>
<feature type="active site" description="Proton acceptor" evidence="5">
    <location>
        <position position="36"/>
    </location>
</feature>
<evidence type="ECO:0000256" key="3">
    <source>
        <dbReference type="ARBA" id="ARBA00022801"/>
    </source>
</evidence>
<evidence type="ECO:0000259" key="8">
    <source>
        <dbReference type="PROSITE" id="PS50022"/>
    </source>
</evidence>
<evidence type="ECO:0000313" key="9">
    <source>
        <dbReference type="EMBL" id="SHM49948.1"/>
    </source>
</evidence>
<proteinExistence type="inferred from homology"/>
<protein>
    <submittedName>
        <fullName evidence="9">F5/8 type C domain-containing protein</fullName>
    </submittedName>
</protein>
<dbReference type="InterPro" id="IPR050727">
    <property type="entry name" value="GH43_arabinanases"/>
</dbReference>
<feature type="active site" description="Proton donor" evidence="5">
    <location>
        <position position="204"/>
    </location>
</feature>
<dbReference type="Pfam" id="PF00754">
    <property type="entry name" value="F5_F8_type_C"/>
    <property type="match status" value="1"/>
</dbReference>
<dbReference type="PROSITE" id="PS50022">
    <property type="entry name" value="FA58C_3"/>
    <property type="match status" value="1"/>
</dbReference>
<reference evidence="9 10" key="1">
    <citation type="submission" date="2016-11" db="EMBL/GenBank/DDBJ databases">
        <authorList>
            <person name="Jaros S."/>
            <person name="Januszkiewicz K."/>
            <person name="Wedrychowicz H."/>
        </authorList>
    </citation>
    <scope>NUCLEOTIDE SEQUENCE [LARGE SCALE GENOMIC DNA]</scope>
    <source>
        <strain evidence="9 10">DSM 27406</strain>
    </source>
</reference>
<keyword evidence="10" id="KW-1185">Reference proteome</keyword>
<dbReference type="OrthoDB" id="3308423at2"/>
<evidence type="ECO:0000256" key="6">
    <source>
        <dbReference type="PIRSR" id="PIRSR606710-2"/>
    </source>
</evidence>
<evidence type="ECO:0000256" key="1">
    <source>
        <dbReference type="ARBA" id="ARBA00004834"/>
    </source>
</evidence>